<dbReference type="SFLD" id="SFLDG01020">
    <property type="entry name" value="Terpene_Cyclase_Like_2"/>
    <property type="match status" value="1"/>
</dbReference>
<feature type="region of interest" description="Disordered" evidence="8">
    <location>
        <begin position="38"/>
        <end position="64"/>
    </location>
</feature>
<protein>
    <recommendedName>
        <fullName evidence="7">Terpene synthase</fullName>
        <ecNumber evidence="7">4.2.3.-</ecNumber>
    </recommendedName>
</protein>
<comment type="catalytic activity">
    <reaction evidence="5">
        <text>(E)-2-methylgeranyl diphosphate + H2O = 2-methylisoborneol + diphosphate</text>
        <dbReference type="Rhea" id="RHEA:32571"/>
        <dbReference type="ChEBI" id="CHEBI:15377"/>
        <dbReference type="ChEBI" id="CHEBI:33019"/>
        <dbReference type="ChEBI" id="CHEBI:61984"/>
        <dbReference type="ChEBI" id="CHEBI:61987"/>
        <dbReference type="EC" id="4.2.3.118"/>
    </reaction>
</comment>
<evidence type="ECO:0000256" key="8">
    <source>
        <dbReference type="SAM" id="MobiDB-lite"/>
    </source>
</evidence>
<dbReference type="Gene3D" id="1.10.600.10">
    <property type="entry name" value="Farnesyl Diphosphate Synthase"/>
    <property type="match status" value="1"/>
</dbReference>
<evidence type="ECO:0000256" key="2">
    <source>
        <dbReference type="ARBA" id="ARBA00022723"/>
    </source>
</evidence>
<organism evidence="9 10">
    <name type="scientific">Actinoallomurus vinaceus</name>
    <dbReference type="NCBI Taxonomy" id="1080074"/>
    <lineage>
        <taxon>Bacteria</taxon>
        <taxon>Bacillati</taxon>
        <taxon>Actinomycetota</taxon>
        <taxon>Actinomycetes</taxon>
        <taxon>Streptosporangiales</taxon>
        <taxon>Thermomonosporaceae</taxon>
        <taxon>Actinoallomurus</taxon>
    </lineage>
</organism>
<evidence type="ECO:0000313" key="9">
    <source>
        <dbReference type="EMBL" id="GAA4619876.1"/>
    </source>
</evidence>
<evidence type="ECO:0000256" key="7">
    <source>
        <dbReference type="RuleBase" id="RU366034"/>
    </source>
</evidence>
<dbReference type="RefSeq" id="WP_345428280.1">
    <property type="nucleotide sequence ID" value="NZ_BAABHK010000001.1"/>
</dbReference>
<keyword evidence="3 7" id="KW-0460">Magnesium</keyword>
<comment type="caution">
    <text evidence="9">The sequence shown here is derived from an EMBL/GenBank/DDBJ whole genome shotgun (WGS) entry which is preliminary data.</text>
</comment>
<comment type="similarity">
    <text evidence="6">Belongs to the terpene synthase family. 2-methylisoborneol synthase subfamily.</text>
</comment>
<dbReference type="EMBL" id="BAABHK010000001">
    <property type="protein sequence ID" value="GAA4619876.1"/>
    <property type="molecule type" value="Genomic_DNA"/>
</dbReference>
<keyword evidence="10" id="KW-1185">Reference proteome</keyword>
<dbReference type="EC" id="4.2.3.-" evidence="7"/>
<evidence type="ECO:0000256" key="3">
    <source>
        <dbReference type="ARBA" id="ARBA00022842"/>
    </source>
</evidence>
<proteinExistence type="inferred from homology"/>
<accession>A0ABP8TZF8</accession>
<feature type="region of interest" description="Disordered" evidence="8">
    <location>
        <begin position="1"/>
        <end position="24"/>
    </location>
</feature>
<evidence type="ECO:0000256" key="6">
    <source>
        <dbReference type="ARBA" id="ARBA00035653"/>
    </source>
</evidence>
<dbReference type="NCBIfam" id="NF041167">
    <property type="entry name" value="f2_encap_cargo2"/>
    <property type="match status" value="1"/>
</dbReference>
<dbReference type="PANTHER" id="PTHR35201:SF4">
    <property type="entry name" value="BETA-PINACENE SYNTHASE-RELATED"/>
    <property type="match status" value="1"/>
</dbReference>
<comment type="cofactor">
    <cofactor evidence="1 7">
        <name>Mg(2+)</name>
        <dbReference type="ChEBI" id="CHEBI:18420"/>
    </cofactor>
</comment>
<keyword evidence="4 7" id="KW-0456">Lyase</keyword>
<dbReference type="SFLD" id="SFLDS00005">
    <property type="entry name" value="Isoprenoid_Synthase_Type_I"/>
    <property type="match status" value="1"/>
</dbReference>
<dbReference type="InterPro" id="IPR034686">
    <property type="entry name" value="Terpene_cyclase-like_2"/>
</dbReference>
<name>A0ABP8TZF8_9ACTN</name>
<evidence type="ECO:0000256" key="4">
    <source>
        <dbReference type="ARBA" id="ARBA00023239"/>
    </source>
</evidence>
<gene>
    <name evidence="9" type="ORF">GCM10023196_001660</name>
</gene>
<keyword evidence="2 7" id="KW-0479">Metal-binding</keyword>
<dbReference type="Proteomes" id="UP001501442">
    <property type="component" value="Unassembled WGS sequence"/>
</dbReference>
<dbReference type="InterPro" id="IPR008949">
    <property type="entry name" value="Isoprenoid_synthase_dom_sf"/>
</dbReference>
<evidence type="ECO:0000256" key="5">
    <source>
        <dbReference type="ARBA" id="ARBA00035573"/>
    </source>
</evidence>
<reference evidence="10" key="1">
    <citation type="journal article" date="2019" name="Int. J. Syst. Evol. Microbiol.">
        <title>The Global Catalogue of Microorganisms (GCM) 10K type strain sequencing project: providing services to taxonomists for standard genome sequencing and annotation.</title>
        <authorList>
            <consortium name="The Broad Institute Genomics Platform"/>
            <consortium name="The Broad Institute Genome Sequencing Center for Infectious Disease"/>
            <person name="Wu L."/>
            <person name="Ma J."/>
        </authorList>
    </citation>
    <scope>NUCLEOTIDE SEQUENCE [LARGE SCALE GENOMIC DNA]</scope>
    <source>
        <strain evidence="10">JCM 17939</strain>
    </source>
</reference>
<sequence length="410" mass="45055">MAEHIPVEREIPRGLPSGPTGLGTSAARLAAALRTAIPETHPLGERPGRPPAVDRPPESEAVAEGVERPALFCPEETAADSGITPGYAERPWGDGSYPPLYCPETVRVDDDLGDRVNDALVAWAEETGIYADRLDAFRRTGFGRLAMLAHPDTDDPDRLLLAAQVNAAWWASDDYYADESELGATPIELPPRLALVMSAMDRPPPAGEFTGPLEEALRADPVLVALDSATAHLRRHATPSQVMRVCNTTFQMYVSWAAYAAWRYSGGLPPAWRYLAARQHDSFYTSMTLIDVVGGYALPADLFYEPHFHHALMQAGTAAVIVNDLHSVAREAADEQADNLVLRVAAEEKCTLREAIETCVRLHNRFVRDFQTSQERLAAVPSVELQRFLRGAQAWMGGGFEWHSTSSRYR</sequence>
<evidence type="ECO:0000313" key="10">
    <source>
        <dbReference type="Proteomes" id="UP001501442"/>
    </source>
</evidence>
<dbReference type="PANTHER" id="PTHR35201">
    <property type="entry name" value="TERPENE SYNTHASE"/>
    <property type="match status" value="1"/>
</dbReference>
<evidence type="ECO:0000256" key="1">
    <source>
        <dbReference type="ARBA" id="ARBA00001946"/>
    </source>
</evidence>
<feature type="compositionally biased region" description="Basic and acidic residues" evidence="8">
    <location>
        <begin position="1"/>
        <end position="12"/>
    </location>
</feature>
<dbReference type="Pfam" id="PF19086">
    <property type="entry name" value="Terpene_syn_C_2"/>
    <property type="match status" value="1"/>
</dbReference>
<dbReference type="SUPFAM" id="SSF48576">
    <property type="entry name" value="Terpenoid synthases"/>
    <property type="match status" value="1"/>
</dbReference>
<dbReference type="InterPro" id="IPR047945">
    <property type="entry name" value="MIB_synthase"/>
</dbReference>